<evidence type="ECO:0000256" key="5">
    <source>
        <dbReference type="SAM" id="Phobius"/>
    </source>
</evidence>
<keyword evidence="7" id="KW-1185">Reference proteome</keyword>
<dbReference type="InterPro" id="IPR007271">
    <property type="entry name" value="Nuc_sug_transpt"/>
</dbReference>
<evidence type="ECO:0000256" key="1">
    <source>
        <dbReference type="ARBA" id="ARBA00004141"/>
    </source>
</evidence>
<accession>A0ABN9RHM5</accession>
<gene>
    <name evidence="6" type="ORF">PCOR1329_LOCUS19946</name>
</gene>
<reference evidence="6" key="1">
    <citation type="submission" date="2023-10" db="EMBL/GenBank/DDBJ databases">
        <authorList>
            <person name="Chen Y."/>
            <person name="Shah S."/>
            <person name="Dougan E. K."/>
            <person name="Thang M."/>
            <person name="Chan C."/>
        </authorList>
    </citation>
    <scope>NUCLEOTIDE SEQUENCE [LARGE SCALE GENOMIC DNA]</scope>
</reference>
<comment type="subcellular location">
    <subcellularLocation>
        <location evidence="1">Membrane</location>
        <topology evidence="1">Multi-pass membrane protein</topology>
    </subcellularLocation>
</comment>
<name>A0ABN9RHM5_9DINO</name>
<proteinExistence type="predicted"/>
<keyword evidence="2 5" id="KW-0812">Transmembrane</keyword>
<evidence type="ECO:0000256" key="3">
    <source>
        <dbReference type="ARBA" id="ARBA00022989"/>
    </source>
</evidence>
<evidence type="ECO:0000256" key="4">
    <source>
        <dbReference type="ARBA" id="ARBA00023136"/>
    </source>
</evidence>
<evidence type="ECO:0000313" key="6">
    <source>
        <dbReference type="EMBL" id="CAK0817305.1"/>
    </source>
</evidence>
<dbReference type="EMBL" id="CAUYUJ010006423">
    <property type="protein sequence ID" value="CAK0817305.1"/>
    <property type="molecule type" value="Genomic_DNA"/>
</dbReference>
<feature type="transmembrane region" description="Helical" evidence="5">
    <location>
        <begin position="71"/>
        <end position="104"/>
    </location>
</feature>
<evidence type="ECO:0000256" key="2">
    <source>
        <dbReference type="ARBA" id="ARBA00022692"/>
    </source>
</evidence>
<keyword evidence="3 5" id="KW-1133">Transmembrane helix</keyword>
<comment type="caution">
    <text evidence="6">The sequence shown here is derived from an EMBL/GenBank/DDBJ whole genome shotgun (WGS) entry which is preliminary data.</text>
</comment>
<evidence type="ECO:0000313" key="7">
    <source>
        <dbReference type="Proteomes" id="UP001189429"/>
    </source>
</evidence>
<keyword evidence="4 5" id="KW-0472">Membrane</keyword>
<feature type="transmembrane region" description="Helical" evidence="5">
    <location>
        <begin position="124"/>
        <end position="147"/>
    </location>
</feature>
<sequence length="244" mass="26017">MGAQPRVYGVLAMPGPRLGEALHGWHFGTVRTLPHNFGNGGLVIGLNTIIGFVITMVYKHADAVVKCMQDITAVILNLVSVACFGKTLLLTMWCGILVVCNALYNYAVLKGGTVKPASHPDARASFRSTILAGASLVAIKVTIAVLYKVSQVSGGGFAYATTSAVCISEALKCMFSVVAHIFWGKRDIHGAMPIKVLVGAWLSARSQLSLNGVVQICVLSGMYCFNNQLSFYIAIMVDPGTMFL</sequence>
<organism evidence="6 7">
    <name type="scientific">Prorocentrum cordatum</name>
    <dbReference type="NCBI Taxonomy" id="2364126"/>
    <lineage>
        <taxon>Eukaryota</taxon>
        <taxon>Sar</taxon>
        <taxon>Alveolata</taxon>
        <taxon>Dinophyceae</taxon>
        <taxon>Prorocentrales</taxon>
        <taxon>Prorocentraceae</taxon>
        <taxon>Prorocentrum</taxon>
    </lineage>
</organism>
<feature type="transmembrane region" description="Helical" evidence="5">
    <location>
        <begin position="40"/>
        <end position="59"/>
    </location>
</feature>
<evidence type="ECO:0008006" key="8">
    <source>
        <dbReference type="Google" id="ProtNLM"/>
    </source>
</evidence>
<dbReference type="Proteomes" id="UP001189429">
    <property type="component" value="Unassembled WGS sequence"/>
</dbReference>
<protein>
    <recommendedName>
        <fullName evidence="8">Protein RFT1 homolog</fullName>
    </recommendedName>
</protein>
<dbReference type="PANTHER" id="PTHR10231">
    <property type="entry name" value="NUCLEOTIDE-SUGAR TRANSMEMBRANE TRANSPORTER"/>
    <property type="match status" value="1"/>
</dbReference>